<feature type="transmembrane region" description="Helical" evidence="7">
    <location>
        <begin position="110"/>
        <end position="129"/>
    </location>
</feature>
<evidence type="ECO:0000256" key="7">
    <source>
        <dbReference type="SAM" id="Phobius"/>
    </source>
</evidence>
<evidence type="ECO:0000256" key="5">
    <source>
        <dbReference type="ARBA" id="ARBA00022989"/>
    </source>
</evidence>
<dbReference type="InterPro" id="IPR017475">
    <property type="entry name" value="EPS_sugar_tfrase"/>
</dbReference>
<dbReference type="AlphaFoldDB" id="A0A3R6DTQ6"/>
<proteinExistence type="inferred from homology"/>
<keyword evidence="3 9" id="KW-0808">Transferase</keyword>
<comment type="similarity">
    <text evidence="2">Belongs to the bacterial sugar transferase family.</text>
</comment>
<dbReference type="Proteomes" id="UP000283492">
    <property type="component" value="Unassembled WGS sequence"/>
</dbReference>
<dbReference type="InterPro" id="IPR003362">
    <property type="entry name" value="Bact_transf"/>
</dbReference>
<dbReference type="EMBL" id="QSFX01000002">
    <property type="protein sequence ID" value="RHA91317.1"/>
    <property type="molecule type" value="Genomic_DNA"/>
</dbReference>
<comment type="subcellular location">
    <subcellularLocation>
        <location evidence="1">Membrane</location>
        <topology evidence="1">Multi-pass membrane protein</topology>
    </subcellularLocation>
</comment>
<feature type="transmembrane region" description="Helical" evidence="7">
    <location>
        <begin position="44"/>
        <end position="64"/>
    </location>
</feature>
<name>A0A3R6DTQ6_9FIRM</name>
<dbReference type="Pfam" id="PF02397">
    <property type="entry name" value="Bac_transf"/>
    <property type="match status" value="1"/>
</dbReference>
<feature type="transmembrane region" description="Helical" evidence="7">
    <location>
        <begin position="280"/>
        <end position="303"/>
    </location>
</feature>
<sequence>MYRRKNKGWLKHLDFIILDLLCLQVCFALAYFSRHGFGGNPHKVIYQNMMLVLVLFEFIYAFFLEGYKDILKRGHYVEFVSVVKQVCILELFISFYLIVVKDGDDFSRTVLFLLGIYQLGIGWMTRTIWKLHVKKYQTEEGNCSLLLITTSKMAEEALKRIRENNYQTYKLSGIVFMDCMKQEKQYQNIQIVLEKNMAEWVCKNWVDEVLIVLPNDMSFPAKYTREFSEMGIVVHYTIMQDGLTQSENQTAEMVCGYLVLTSSIRIVSNKEYFMKRMLDIAGGLVGTVITFILILFLGPIIFIKSPGPIFFKQERVGQNGRKFNMYKFRTMYLDAEERKKNLLEQNQIADGMMFKMENDPRIIGSKIDQKTGEYIPGIGNWIRKLSLDEFPQFFNVLRGDMSLVGTRPPTVDEYEKYKLHHKARLSVKPGITGLWQVSGRSEITDFEEVVKLDTEYICHWSMANDIKILLRTVQVVISGKGSM</sequence>
<evidence type="ECO:0000256" key="1">
    <source>
        <dbReference type="ARBA" id="ARBA00004141"/>
    </source>
</evidence>
<dbReference type="PANTHER" id="PTHR30576:SF10">
    <property type="entry name" value="SLL5057 PROTEIN"/>
    <property type="match status" value="1"/>
</dbReference>
<comment type="caution">
    <text evidence="9">The sequence shown here is derived from an EMBL/GenBank/DDBJ whole genome shotgun (WGS) entry which is preliminary data.</text>
</comment>
<keyword evidence="5 7" id="KW-1133">Transmembrane helix</keyword>
<dbReference type="GO" id="GO:0016020">
    <property type="term" value="C:membrane"/>
    <property type="evidence" value="ECO:0007669"/>
    <property type="project" value="UniProtKB-SubCell"/>
</dbReference>
<feature type="domain" description="Bacterial sugar transferase" evidence="8">
    <location>
        <begin position="275"/>
        <end position="477"/>
    </location>
</feature>
<evidence type="ECO:0000256" key="3">
    <source>
        <dbReference type="ARBA" id="ARBA00022679"/>
    </source>
</evidence>
<feature type="transmembrane region" description="Helical" evidence="7">
    <location>
        <begin position="12"/>
        <end position="32"/>
    </location>
</feature>
<organism evidence="9 10">
    <name type="scientific">Roseburia inulinivorans</name>
    <dbReference type="NCBI Taxonomy" id="360807"/>
    <lineage>
        <taxon>Bacteria</taxon>
        <taxon>Bacillati</taxon>
        <taxon>Bacillota</taxon>
        <taxon>Clostridia</taxon>
        <taxon>Lachnospirales</taxon>
        <taxon>Lachnospiraceae</taxon>
        <taxon>Roseburia</taxon>
    </lineage>
</organism>
<dbReference type="PANTHER" id="PTHR30576">
    <property type="entry name" value="COLANIC BIOSYNTHESIS UDP-GLUCOSE LIPID CARRIER TRANSFERASE"/>
    <property type="match status" value="1"/>
</dbReference>
<evidence type="ECO:0000313" key="9">
    <source>
        <dbReference type="EMBL" id="RHA91317.1"/>
    </source>
</evidence>
<keyword evidence="6 7" id="KW-0472">Membrane</keyword>
<evidence type="ECO:0000256" key="6">
    <source>
        <dbReference type="ARBA" id="ARBA00023136"/>
    </source>
</evidence>
<dbReference type="GO" id="GO:0016780">
    <property type="term" value="F:phosphotransferase activity, for other substituted phosphate groups"/>
    <property type="evidence" value="ECO:0007669"/>
    <property type="project" value="TreeGrafter"/>
</dbReference>
<reference evidence="9 10" key="1">
    <citation type="submission" date="2018-08" db="EMBL/GenBank/DDBJ databases">
        <title>A genome reference for cultivated species of the human gut microbiota.</title>
        <authorList>
            <person name="Zou Y."/>
            <person name="Xue W."/>
            <person name="Luo G."/>
        </authorList>
    </citation>
    <scope>NUCLEOTIDE SEQUENCE [LARGE SCALE GENOMIC DNA]</scope>
    <source>
        <strain evidence="9 10">AM42-1AC</strain>
    </source>
</reference>
<evidence type="ECO:0000256" key="4">
    <source>
        <dbReference type="ARBA" id="ARBA00022692"/>
    </source>
</evidence>
<evidence type="ECO:0000313" key="10">
    <source>
        <dbReference type="Proteomes" id="UP000283492"/>
    </source>
</evidence>
<protein>
    <submittedName>
        <fullName evidence="9">Sugar transferase</fullName>
    </submittedName>
</protein>
<gene>
    <name evidence="9" type="ORF">DW914_02880</name>
</gene>
<dbReference type="NCBIfam" id="TIGR03025">
    <property type="entry name" value="EPS_sugtrans"/>
    <property type="match status" value="1"/>
</dbReference>
<evidence type="ECO:0000259" key="8">
    <source>
        <dbReference type="Pfam" id="PF02397"/>
    </source>
</evidence>
<dbReference type="RefSeq" id="WP_118579614.1">
    <property type="nucleotide sequence ID" value="NZ_CABJFX010000002.1"/>
</dbReference>
<evidence type="ECO:0000256" key="2">
    <source>
        <dbReference type="ARBA" id="ARBA00006464"/>
    </source>
</evidence>
<feature type="transmembrane region" description="Helical" evidence="7">
    <location>
        <begin position="76"/>
        <end position="98"/>
    </location>
</feature>
<accession>A0A3R6DTQ6</accession>
<keyword evidence="4 7" id="KW-0812">Transmembrane</keyword>